<evidence type="ECO:0000256" key="1">
    <source>
        <dbReference type="ARBA" id="ARBA00000085"/>
    </source>
</evidence>
<feature type="domain" description="PAC" evidence="15">
    <location>
        <begin position="87"/>
        <end position="139"/>
    </location>
</feature>
<keyword evidence="8 16" id="KW-0418">Kinase</keyword>
<evidence type="ECO:0000256" key="12">
    <source>
        <dbReference type="ARBA" id="ARBA00023136"/>
    </source>
</evidence>
<keyword evidence="10" id="KW-1133">Transmembrane helix</keyword>
<gene>
    <name evidence="16" type="ORF">N180_00825</name>
</gene>
<evidence type="ECO:0000259" key="14">
    <source>
        <dbReference type="PROSITE" id="PS50112"/>
    </source>
</evidence>
<dbReference type="SMART" id="SM00086">
    <property type="entry name" value="PAC"/>
    <property type="match status" value="1"/>
</dbReference>
<comment type="catalytic activity">
    <reaction evidence="1">
        <text>ATP + protein L-histidine = ADP + protein N-phospho-L-histidine.</text>
        <dbReference type="EC" id="2.7.13.3"/>
    </reaction>
</comment>
<dbReference type="InterPro" id="IPR004358">
    <property type="entry name" value="Sig_transdc_His_kin-like_C"/>
</dbReference>
<dbReference type="InterPro" id="IPR000700">
    <property type="entry name" value="PAS-assoc_C"/>
</dbReference>
<dbReference type="Gene3D" id="3.30.565.10">
    <property type="entry name" value="Histidine kinase-like ATPase, C-terminal domain"/>
    <property type="match status" value="1"/>
</dbReference>
<keyword evidence="4" id="KW-0597">Phosphoprotein</keyword>
<dbReference type="InterPro" id="IPR005467">
    <property type="entry name" value="His_kinase_dom"/>
</dbReference>
<dbReference type="InterPro" id="IPR000014">
    <property type="entry name" value="PAS"/>
</dbReference>
<keyword evidence="7" id="KW-0547">Nucleotide-binding</keyword>
<dbReference type="AlphaFoldDB" id="A0A081PBY8"/>
<feature type="domain" description="Histidine kinase" evidence="13">
    <location>
        <begin position="289"/>
        <end position="504"/>
    </location>
</feature>
<dbReference type="InterPro" id="IPR036890">
    <property type="entry name" value="HATPase_C_sf"/>
</dbReference>
<dbReference type="GO" id="GO:0000155">
    <property type="term" value="F:phosphorelay sensor kinase activity"/>
    <property type="evidence" value="ECO:0007669"/>
    <property type="project" value="InterPro"/>
</dbReference>
<keyword evidence="11" id="KW-0902">Two-component regulatory system</keyword>
<dbReference type="PRINTS" id="PR00344">
    <property type="entry name" value="BCTRLSENSOR"/>
</dbReference>
<dbReference type="InterPro" id="IPR001610">
    <property type="entry name" value="PAC"/>
</dbReference>
<evidence type="ECO:0000259" key="13">
    <source>
        <dbReference type="PROSITE" id="PS50109"/>
    </source>
</evidence>
<dbReference type="InterPro" id="IPR036097">
    <property type="entry name" value="HisK_dim/P_sf"/>
</dbReference>
<dbReference type="GO" id="GO:0016020">
    <property type="term" value="C:membrane"/>
    <property type="evidence" value="ECO:0007669"/>
    <property type="project" value="UniProtKB-SubCell"/>
</dbReference>
<dbReference type="Pfam" id="PF13426">
    <property type="entry name" value="PAS_9"/>
    <property type="match status" value="2"/>
</dbReference>
<evidence type="ECO:0000256" key="9">
    <source>
        <dbReference type="ARBA" id="ARBA00022840"/>
    </source>
</evidence>
<comment type="caution">
    <text evidence="16">The sequence shown here is derived from an EMBL/GenBank/DDBJ whole genome shotgun (WGS) entry which is preliminary data.</text>
</comment>
<keyword evidence="9" id="KW-0067">ATP-binding</keyword>
<dbReference type="eggNOG" id="COG5002">
    <property type="taxonomic scope" value="Bacteria"/>
</dbReference>
<dbReference type="OrthoDB" id="9813151at2"/>
<dbReference type="InterPro" id="IPR003594">
    <property type="entry name" value="HATPase_dom"/>
</dbReference>
<evidence type="ECO:0000256" key="5">
    <source>
        <dbReference type="ARBA" id="ARBA00022679"/>
    </source>
</evidence>
<protein>
    <recommendedName>
        <fullName evidence="3">histidine kinase</fullName>
        <ecNumber evidence="3">2.7.13.3</ecNumber>
    </recommendedName>
</protein>
<reference evidence="16 17" key="1">
    <citation type="journal article" date="1992" name="Int. J. Syst. Bacteriol.">
        <title>Sphingobacterium antarcticus sp. nov. a Psychrotrophic Bacterium from the Soils of Schirmacher Oasis, Antarctica.</title>
        <authorList>
            <person name="Shivaji S."/>
            <person name="Ray M.K."/>
            <person name="Rao N.S."/>
            <person name="Saiserr L."/>
            <person name="Jagannadham M.V."/>
            <person name="Kumar G.S."/>
            <person name="Reddy G."/>
            <person name="Bhargava P.M."/>
        </authorList>
    </citation>
    <scope>NUCLEOTIDE SEQUENCE [LARGE SCALE GENOMIC DNA]</scope>
    <source>
        <strain evidence="16 17">4BY</strain>
    </source>
</reference>
<dbReference type="SUPFAM" id="SSF55874">
    <property type="entry name" value="ATPase domain of HSP90 chaperone/DNA topoisomerase II/histidine kinase"/>
    <property type="match status" value="1"/>
</dbReference>
<dbReference type="SMART" id="SM00388">
    <property type="entry name" value="HisKA"/>
    <property type="match status" value="1"/>
</dbReference>
<dbReference type="InterPro" id="IPR050351">
    <property type="entry name" value="BphY/WalK/GraS-like"/>
</dbReference>
<dbReference type="EMBL" id="JNFF01000117">
    <property type="protein sequence ID" value="KEQ28211.1"/>
    <property type="molecule type" value="Genomic_DNA"/>
</dbReference>
<dbReference type="PROSITE" id="PS50112">
    <property type="entry name" value="PAS"/>
    <property type="match status" value="1"/>
</dbReference>
<evidence type="ECO:0000256" key="10">
    <source>
        <dbReference type="ARBA" id="ARBA00022989"/>
    </source>
</evidence>
<keyword evidence="5" id="KW-0808">Transferase</keyword>
<dbReference type="GO" id="GO:0005524">
    <property type="term" value="F:ATP binding"/>
    <property type="evidence" value="ECO:0007669"/>
    <property type="project" value="UniProtKB-KW"/>
</dbReference>
<comment type="subcellular location">
    <subcellularLocation>
        <location evidence="2">Membrane</location>
        <topology evidence="2">Multi-pass membrane protein</topology>
    </subcellularLocation>
</comment>
<sequence length="512" mass="58582">MNSNIKPNLTDQVLLEKVVEAANTGIVITDNLLPDNPIIYCNPAFERLSGYSREEIIGHNCRFLQNQDRKQESRKTVREAIARGESCMVEFRNYNKSGELFYNELYLSAVKDDKGCVTNFIGIQNDITDRRKAEQALQLYYNETDRKVVERTRMLKENEEYLSSIVETIRESLLVMDKDYHILSANSHFLNTFKVSISETKGKMLYELGNGQWDIPELRKMMLEILPTNNPVLDYEVEHEFPHIGKKLMLLNAHRIELEGQFKDRILLAIEDITERKAIEQRKDDFLSIASHELKTPLTTVLGYVQMMQRLMPETVSDKFRSVVDKTGVYVDRLNQLLAELLDVSRIQTGNLELHMESFDFDKMVIDTIDGLKAATPGYNIILKGKVEAVFNGDEMHLVQVLTNLISNAIKYSPESHEVEVYVSKVSNFVKVSVKDKGMGIKEGELKKIFERFYRVGEIQKRYPGMGIGLYICDQIVKNHGGTLWAESKIGEGSVFSFTLPIKDYTGEASNG</sequence>
<proteinExistence type="predicted"/>
<feature type="domain" description="PAS" evidence="14">
    <location>
        <begin position="11"/>
        <end position="84"/>
    </location>
</feature>
<dbReference type="PROSITE" id="PS50109">
    <property type="entry name" value="HIS_KIN"/>
    <property type="match status" value="1"/>
</dbReference>
<dbReference type="SUPFAM" id="SSF55785">
    <property type="entry name" value="PYP-like sensor domain (PAS domain)"/>
    <property type="match status" value="2"/>
</dbReference>
<dbReference type="PROSITE" id="PS50113">
    <property type="entry name" value="PAC"/>
    <property type="match status" value="1"/>
</dbReference>
<dbReference type="PANTHER" id="PTHR42878">
    <property type="entry name" value="TWO-COMPONENT HISTIDINE KINASE"/>
    <property type="match status" value="1"/>
</dbReference>
<dbReference type="CDD" id="cd00082">
    <property type="entry name" value="HisKA"/>
    <property type="match status" value="1"/>
</dbReference>
<name>A0A081PBY8_9SPHI</name>
<evidence type="ECO:0000259" key="15">
    <source>
        <dbReference type="PROSITE" id="PS50113"/>
    </source>
</evidence>
<organism evidence="16 17">
    <name type="scientific">Pedobacter antarcticus 4BY</name>
    <dbReference type="NCBI Taxonomy" id="1358423"/>
    <lineage>
        <taxon>Bacteria</taxon>
        <taxon>Pseudomonadati</taxon>
        <taxon>Bacteroidota</taxon>
        <taxon>Sphingobacteriia</taxon>
        <taxon>Sphingobacteriales</taxon>
        <taxon>Sphingobacteriaceae</taxon>
        <taxon>Pedobacter</taxon>
    </lineage>
</organism>
<accession>A0A081PBY8</accession>
<keyword evidence="12" id="KW-0472">Membrane</keyword>
<dbReference type="Pfam" id="PF02518">
    <property type="entry name" value="HATPase_c"/>
    <property type="match status" value="1"/>
</dbReference>
<dbReference type="Gene3D" id="1.10.287.130">
    <property type="match status" value="1"/>
</dbReference>
<dbReference type="PANTHER" id="PTHR42878:SF7">
    <property type="entry name" value="SENSOR HISTIDINE KINASE GLRK"/>
    <property type="match status" value="1"/>
</dbReference>
<dbReference type="GO" id="GO:0007234">
    <property type="term" value="P:osmosensory signaling via phosphorelay pathway"/>
    <property type="evidence" value="ECO:0007669"/>
    <property type="project" value="TreeGrafter"/>
</dbReference>
<dbReference type="GO" id="GO:0000156">
    <property type="term" value="F:phosphorelay response regulator activity"/>
    <property type="evidence" value="ECO:0007669"/>
    <property type="project" value="TreeGrafter"/>
</dbReference>
<dbReference type="NCBIfam" id="TIGR00229">
    <property type="entry name" value="sensory_box"/>
    <property type="match status" value="2"/>
</dbReference>
<dbReference type="Gene3D" id="3.30.450.20">
    <property type="entry name" value="PAS domain"/>
    <property type="match status" value="2"/>
</dbReference>
<dbReference type="EC" id="2.7.13.3" evidence="3"/>
<evidence type="ECO:0000256" key="3">
    <source>
        <dbReference type="ARBA" id="ARBA00012438"/>
    </source>
</evidence>
<evidence type="ECO:0000256" key="6">
    <source>
        <dbReference type="ARBA" id="ARBA00022692"/>
    </source>
</evidence>
<dbReference type="InterPro" id="IPR003661">
    <property type="entry name" value="HisK_dim/P_dom"/>
</dbReference>
<dbReference type="FunFam" id="3.30.565.10:FF:000006">
    <property type="entry name" value="Sensor histidine kinase WalK"/>
    <property type="match status" value="1"/>
</dbReference>
<evidence type="ECO:0000256" key="2">
    <source>
        <dbReference type="ARBA" id="ARBA00004141"/>
    </source>
</evidence>
<dbReference type="CDD" id="cd00075">
    <property type="entry name" value="HATPase"/>
    <property type="match status" value="1"/>
</dbReference>
<dbReference type="CDD" id="cd00130">
    <property type="entry name" value="PAS"/>
    <property type="match status" value="2"/>
</dbReference>
<evidence type="ECO:0000313" key="16">
    <source>
        <dbReference type="EMBL" id="KEQ28211.1"/>
    </source>
</evidence>
<evidence type="ECO:0000256" key="11">
    <source>
        <dbReference type="ARBA" id="ARBA00023012"/>
    </source>
</evidence>
<dbReference type="Proteomes" id="UP000028007">
    <property type="component" value="Unassembled WGS sequence"/>
</dbReference>
<evidence type="ECO:0000256" key="7">
    <source>
        <dbReference type="ARBA" id="ARBA00022741"/>
    </source>
</evidence>
<evidence type="ECO:0000313" key="17">
    <source>
        <dbReference type="Proteomes" id="UP000028007"/>
    </source>
</evidence>
<dbReference type="Pfam" id="PF00512">
    <property type="entry name" value="HisKA"/>
    <property type="match status" value="1"/>
</dbReference>
<dbReference type="SMART" id="SM00387">
    <property type="entry name" value="HATPase_c"/>
    <property type="match status" value="1"/>
</dbReference>
<keyword evidence="6" id="KW-0812">Transmembrane</keyword>
<evidence type="ECO:0000256" key="4">
    <source>
        <dbReference type="ARBA" id="ARBA00022553"/>
    </source>
</evidence>
<evidence type="ECO:0000256" key="8">
    <source>
        <dbReference type="ARBA" id="ARBA00022777"/>
    </source>
</evidence>
<dbReference type="SMART" id="SM00091">
    <property type="entry name" value="PAS"/>
    <property type="match status" value="2"/>
</dbReference>
<dbReference type="InterPro" id="IPR035965">
    <property type="entry name" value="PAS-like_dom_sf"/>
</dbReference>
<keyword evidence="17" id="KW-1185">Reference proteome</keyword>
<dbReference type="RefSeq" id="WP_037444827.1">
    <property type="nucleotide sequence ID" value="NZ_JNFF01000117.1"/>
</dbReference>
<dbReference type="SUPFAM" id="SSF47384">
    <property type="entry name" value="Homodimeric domain of signal transducing histidine kinase"/>
    <property type="match status" value="1"/>
</dbReference>
<dbReference type="GO" id="GO:0030295">
    <property type="term" value="F:protein kinase activator activity"/>
    <property type="evidence" value="ECO:0007669"/>
    <property type="project" value="TreeGrafter"/>
</dbReference>